<dbReference type="InterPro" id="IPR046700">
    <property type="entry name" value="DUF6570"/>
</dbReference>
<organism evidence="3 4">
    <name type="scientific">Amphimedon queenslandica</name>
    <name type="common">Sponge</name>
    <dbReference type="NCBI Taxonomy" id="400682"/>
    <lineage>
        <taxon>Eukaryota</taxon>
        <taxon>Metazoa</taxon>
        <taxon>Porifera</taxon>
        <taxon>Demospongiae</taxon>
        <taxon>Heteroscleromorpha</taxon>
        <taxon>Haplosclerida</taxon>
        <taxon>Niphatidae</taxon>
        <taxon>Amphimedon</taxon>
    </lineage>
</organism>
<dbReference type="KEGG" id="aqu:105314064"/>
<evidence type="ECO:0008006" key="5">
    <source>
        <dbReference type="Google" id="ProtNLM"/>
    </source>
</evidence>
<proteinExistence type="predicted"/>
<dbReference type="InterPro" id="IPR025476">
    <property type="entry name" value="Helitron_helicase-like"/>
</dbReference>
<dbReference type="Pfam" id="PF14214">
    <property type="entry name" value="Helitron_like_N"/>
    <property type="match status" value="1"/>
</dbReference>
<dbReference type="Proteomes" id="UP000007879">
    <property type="component" value="Unassembled WGS sequence"/>
</dbReference>
<feature type="domain" description="Helitron helicase-like" evidence="1">
    <location>
        <begin position="253"/>
        <end position="325"/>
    </location>
</feature>
<sequence length="415" mass="46575">MSVSRQPNRVNECRRCATDKHIPKLYSSGNNINPGPVPPQLQDLSQAEEMLVSAIMPVMSIYRLLHGQCDYSGHVINFPQDIKSFATRLPRLPTEINIVVVCKESERTHKDFQVCRRFVKESLTWLMANNVYYQKIGVSLDQDTLAMLPEDGDLSDLCTFQPVEFQSGTTSNDTTTTEDVPNAAPPATERETIEQAIIGGTPINEFQTEGYFSMAFPILFPTGAAYFNGTQMNGITAGHYFTHLIKQHPGEAHLTVDDFRDMIGCEGERFSNKVVHYGTSLRGTMQYWFRERNHLIAMIDSQGLPTIFFTHSAADHQWSELANLICPEDPAGSCESSTDYWMRFEWQHRSSPHVHGLAWLPNALNVENLLSSQPDLVESTEQQINEYAEEIISTINPAVLPDGSNFSDAPPPTVD</sequence>
<accession>A0AAN0IQH1</accession>
<name>A0AAN0IQH1_AMPQE</name>
<evidence type="ECO:0000259" key="1">
    <source>
        <dbReference type="Pfam" id="PF14214"/>
    </source>
</evidence>
<reference evidence="3" key="2">
    <citation type="submission" date="2024-06" db="UniProtKB">
        <authorList>
            <consortium name="EnsemblMetazoa"/>
        </authorList>
    </citation>
    <scope>IDENTIFICATION</scope>
</reference>
<dbReference type="RefSeq" id="XP_011406291.1">
    <property type="nucleotide sequence ID" value="XM_011407989.1"/>
</dbReference>
<reference evidence="4" key="1">
    <citation type="journal article" date="2010" name="Nature">
        <title>The Amphimedon queenslandica genome and the evolution of animal complexity.</title>
        <authorList>
            <person name="Srivastava M."/>
            <person name="Simakov O."/>
            <person name="Chapman J."/>
            <person name="Fahey B."/>
            <person name="Gauthier M.E."/>
            <person name="Mitros T."/>
            <person name="Richards G.S."/>
            <person name="Conaco C."/>
            <person name="Dacre M."/>
            <person name="Hellsten U."/>
            <person name="Larroux C."/>
            <person name="Putnam N.H."/>
            <person name="Stanke M."/>
            <person name="Adamska M."/>
            <person name="Darling A."/>
            <person name="Degnan S.M."/>
            <person name="Oakley T.H."/>
            <person name="Plachetzki D.C."/>
            <person name="Zhai Y."/>
            <person name="Adamski M."/>
            <person name="Calcino A."/>
            <person name="Cummins S.F."/>
            <person name="Goodstein D.M."/>
            <person name="Harris C."/>
            <person name="Jackson D.J."/>
            <person name="Leys S.P."/>
            <person name="Shu S."/>
            <person name="Woodcroft B.J."/>
            <person name="Vervoort M."/>
            <person name="Kosik K.S."/>
            <person name="Manning G."/>
            <person name="Degnan B.M."/>
            <person name="Rokhsar D.S."/>
        </authorList>
    </citation>
    <scope>NUCLEOTIDE SEQUENCE [LARGE SCALE GENOMIC DNA]</scope>
</reference>
<dbReference type="AlphaFoldDB" id="A0AAN0IQH1"/>
<dbReference type="GeneID" id="105314064"/>
<feature type="domain" description="DUF6570" evidence="2">
    <location>
        <begin position="20"/>
        <end position="145"/>
    </location>
</feature>
<dbReference type="Pfam" id="PF20209">
    <property type="entry name" value="DUF6570"/>
    <property type="match status" value="1"/>
</dbReference>
<evidence type="ECO:0000259" key="2">
    <source>
        <dbReference type="Pfam" id="PF20209"/>
    </source>
</evidence>
<dbReference type="EnsemblMetazoa" id="XM_011407989.1">
    <property type="protein sequence ID" value="XP_011406291.1"/>
    <property type="gene ID" value="LOC105314064"/>
</dbReference>
<protein>
    <recommendedName>
        <fullName evidence="5">Helitron helicase-like domain-containing protein</fullName>
    </recommendedName>
</protein>
<evidence type="ECO:0000313" key="4">
    <source>
        <dbReference type="Proteomes" id="UP000007879"/>
    </source>
</evidence>
<keyword evidence="4" id="KW-1185">Reference proteome</keyword>
<evidence type="ECO:0000313" key="3">
    <source>
        <dbReference type="EnsemblMetazoa" id="XP_011406291.1"/>
    </source>
</evidence>